<evidence type="ECO:0000256" key="2">
    <source>
        <dbReference type="ARBA" id="ARBA00022840"/>
    </source>
</evidence>
<reference evidence="4" key="1">
    <citation type="submission" date="2024-01" db="EMBL/GenBank/DDBJ databases">
        <title>Genomic and biogeographic characterisation of Mantoniella tinhauana virus 1, the first discovered Mantoniella-infecting prasinovirus.</title>
        <authorList>
            <person name="Rey Redondo E."/>
            <person name="Yung C.C.M."/>
        </authorList>
    </citation>
    <scope>NUCLEOTIDE SEQUENCE</scope>
    <source>
        <strain evidence="4">Lau Fau Shan</strain>
    </source>
</reference>
<dbReference type="PROSITE" id="PS51206">
    <property type="entry name" value="SF3_HELICASE_1"/>
    <property type="match status" value="1"/>
</dbReference>
<evidence type="ECO:0000313" key="4">
    <source>
        <dbReference type="EMBL" id="XAO13424.1"/>
    </source>
</evidence>
<keyword evidence="2" id="KW-0067">ATP-binding</keyword>
<keyword evidence="1" id="KW-0547">Nucleotide-binding</keyword>
<dbReference type="InterPro" id="IPR045455">
    <property type="entry name" value="NrS-1_pol-like_helicase"/>
</dbReference>
<evidence type="ECO:0000259" key="3">
    <source>
        <dbReference type="PROSITE" id="PS51206"/>
    </source>
</evidence>
<evidence type="ECO:0000256" key="1">
    <source>
        <dbReference type="ARBA" id="ARBA00022741"/>
    </source>
</evidence>
<organism evidence="4">
    <name type="scientific">Mantoniella tinhauana virus 1</name>
    <dbReference type="NCBI Taxonomy" id="3111543"/>
    <lineage>
        <taxon>Viruses</taxon>
    </lineage>
</organism>
<dbReference type="EMBL" id="PP130629">
    <property type="protein sequence ID" value="XAO13424.1"/>
    <property type="molecule type" value="Genomic_DNA"/>
</dbReference>
<proteinExistence type="predicted"/>
<dbReference type="GO" id="GO:0005524">
    <property type="term" value="F:ATP binding"/>
    <property type="evidence" value="ECO:0007669"/>
    <property type="project" value="UniProtKB-KW"/>
</dbReference>
<dbReference type="SUPFAM" id="SSF52540">
    <property type="entry name" value="P-loop containing nucleoside triphosphate hydrolases"/>
    <property type="match status" value="1"/>
</dbReference>
<feature type="domain" description="SF3 helicase" evidence="3">
    <location>
        <begin position="335"/>
        <end position="509"/>
    </location>
</feature>
<dbReference type="Pfam" id="PF19263">
    <property type="entry name" value="DUF5906"/>
    <property type="match status" value="1"/>
</dbReference>
<dbReference type="Gene3D" id="3.40.50.300">
    <property type="entry name" value="P-loop containing nucleotide triphosphate hydrolases"/>
    <property type="match status" value="1"/>
</dbReference>
<name>A0AB38ZM19_9VIRU</name>
<accession>A0AB38ZM19</accession>
<dbReference type="InterPro" id="IPR027417">
    <property type="entry name" value="P-loop_NTPase"/>
</dbReference>
<protein>
    <recommendedName>
        <fullName evidence="3">SF3 helicase domain-containing protein</fullName>
    </recommendedName>
</protein>
<sequence length="650" mass="75664">MRQTHFIDRDPNIYEALTELQKENVQSMNEEQVLRFIENFEFRWYLHNSDGVIPCMERAAKLGYRQFIHPDYLNEDGIPYPDKIDIMAIRGFKNRMINYLIQLNNHVQIHEKEYSYKDDITISKRINNIILQIEDGFENVRRHQISFDRVIAPTALPRVPVYTDPSTMDDEEIEKATAFQKCLIITLKEAYRAGYRRYKGHCCEEIKTVDGYRTRAWNPVFTIEEFVYSLPKKESNFVNWKNFTSKGSIFRDVIDNISKCQDAQFPEIKKRRHVWSFKNGVFVGKEWIPDRGVYDCRFYPYKSEKYACLDPSIVACKYFDQQFDDFSHVEDWTKIPTPYFESVLKYQKLDDDVCNWAYVMGGRLCFDVGEMDGWQVIPFFKGIARSGKSTLITKVFKKFYENEDVGTLSNNIEKKFGLSAIKDAFMFIAPEVKGDLALEQAEFQSIVSGEDVSVAVKNKTAVSIEWKVPGVLGGNEVPNWKDNSGSVLRRILPWNFGIQVSDADIKLDEKLNNELPIILLKCVRAYLDYANKYGSKDIWNVVPKYFKKIQKQVAMVASSLTNFLESTNVVLGEELFVPQKDFIAKFNQHCKENNLGNHKFHQDFYAGPFSSRNIEVRVETVKYKGRICKNQPIIYGLDVVSDDLTFTDDI</sequence>
<dbReference type="InterPro" id="IPR014015">
    <property type="entry name" value="Helicase_SF3_DNA-vir"/>
</dbReference>